<sequence>MVQSFVSKNDSQEKQPSENNCGLELTLAYGGFPVVPPPQDDANHSKNVGHDQSNKHEGLDLGLGTLLLHLIPPSQPVHHLAPSLDTASLINAIGRDISITCLLRCPRTTYGSIASLNRSFRELIRSGEIYKLRHDNQVIEYWVYFSCHFAKWEAFDPSTKKWMNLPIIESDHCFQYYDKESVVVGTQLLLLGKDVMGHATYTYNLLTNSWTLGKKMIEPRCLFGSASLNHIAIFAGGMNQSEEIVDTVELYDSRSGNWEMLPRMIKPRKMCSGVYMDGKFYVIGGVGGGGISLTCGEEYDFDTKKWTEIPNMSPVDANGGWSAPPLVAVVDNELYAGDWGEMELKKYEKERKEWDVIGTLPERAHSVNGWGVGFTGCGNRIIIIGGPRKDDNSVVEIYSWIPSKGMPEWSLIGHKRCSNHNFVYNWVVMGC</sequence>
<proteinExistence type="predicted"/>
<dbReference type="FunFam" id="2.120.10.80:FF:000007">
    <property type="entry name" value="F-box/kelch-repeat protein SKIP11"/>
    <property type="match status" value="1"/>
</dbReference>
<accession>A0AA35YKT9</accession>
<reference evidence="4" key="1">
    <citation type="submission" date="2023-04" db="EMBL/GenBank/DDBJ databases">
        <authorList>
            <person name="Vijverberg K."/>
            <person name="Xiong W."/>
            <person name="Schranz E."/>
        </authorList>
    </citation>
    <scope>NUCLEOTIDE SEQUENCE</scope>
</reference>
<dbReference type="SMART" id="SM00612">
    <property type="entry name" value="Kelch"/>
    <property type="match status" value="2"/>
</dbReference>
<dbReference type="InterPro" id="IPR015915">
    <property type="entry name" value="Kelch-typ_b-propeller"/>
</dbReference>
<dbReference type="Proteomes" id="UP001177003">
    <property type="component" value="Chromosome 3"/>
</dbReference>
<feature type="compositionally biased region" description="Basic and acidic residues" evidence="3">
    <location>
        <begin position="41"/>
        <end position="54"/>
    </location>
</feature>
<dbReference type="AlphaFoldDB" id="A0AA35YKT9"/>
<protein>
    <recommendedName>
        <fullName evidence="6">F-box domain-containing protein</fullName>
    </recommendedName>
</protein>
<dbReference type="SUPFAM" id="SSF117281">
    <property type="entry name" value="Kelch motif"/>
    <property type="match status" value="1"/>
</dbReference>
<keyword evidence="1" id="KW-0880">Kelch repeat</keyword>
<gene>
    <name evidence="4" type="ORF">LSALG_LOCUS15875</name>
</gene>
<evidence type="ECO:0000313" key="5">
    <source>
        <dbReference type="Proteomes" id="UP001177003"/>
    </source>
</evidence>
<name>A0AA35YKT9_LACSI</name>
<feature type="region of interest" description="Disordered" evidence="3">
    <location>
        <begin position="34"/>
        <end position="54"/>
    </location>
</feature>
<evidence type="ECO:0000313" key="4">
    <source>
        <dbReference type="EMBL" id="CAI9275856.1"/>
    </source>
</evidence>
<dbReference type="PANTHER" id="PTHR46122">
    <property type="entry name" value="GALACTOSE OXIDASE/KELCH REPEAT PROTEIN-RELATED"/>
    <property type="match status" value="1"/>
</dbReference>
<dbReference type="PANTHER" id="PTHR46122:SF2">
    <property type="entry name" value="F-BOX_KELCH-REPEAT PROTEIN SKIP11"/>
    <property type="match status" value="1"/>
</dbReference>
<keyword evidence="2" id="KW-0677">Repeat</keyword>
<organism evidence="4 5">
    <name type="scientific">Lactuca saligna</name>
    <name type="common">Willowleaf lettuce</name>
    <dbReference type="NCBI Taxonomy" id="75948"/>
    <lineage>
        <taxon>Eukaryota</taxon>
        <taxon>Viridiplantae</taxon>
        <taxon>Streptophyta</taxon>
        <taxon>Embryophyta</taxon>
        <taxon>Tracheophyta</taxon>
        <taxon>Spermatophyta</taxon>
        <taxon>Magnoliopsida</taxon>
        <taxon>eudicotyledons</taxon>
        <taxon>Gunneridae</taxon>
        <taxon>Pentapetalae</taxon>
        <taxon>asterids</taxon>
        <taxon>campanulids</taxon>
        <taxon>Asterales</taxon>
        <taxon>Asteraceae</taxon>
        <taxon>Cichorioideae</taxon>
        <taxon>Cichorieae</taxon>
        <taxon>Lactucinae</taxon>
        <taxon>Lactuca</taxon>
    </lineage>
</organism>
<dbReference type="InterPro" id="IPR006652">
    <property type="entry name" value="Kelch_1"/>
</dbReference>
<evidence type="ECO:0000256" key="1">
    <source>
        <dbReference type="ARBA" id="ARBA00022441"/>
    </source>
</evidence>
<dbReference type="Pfam" id="PF01344">
    <property type="entry name" value="Kelch_1"/>
    <property type="match status" value="2"/>
</dbReference>
<evidence type="ECO:0008006" key="6">
    <source>
        <dbReference type="Google" id="ProtNLM"/>
    </source>
</evidence>
<dbReference type="InterPro" id="IPR052439">
    <property type="entry name" value="F-box/Kelch-repeat"/>
</dbReference>
<evidence type="ECO:0000256" key="3">
    <source>
        <dbReference type="SAM" id="MobiDB-lite"/>
    </source>
</evidence>
<dbReference type="EMBL" id="OX465079">
    <property type="protein sequence ID" value="CAI9275856.1"/>
    <property type="molecule type" value="Genomic_DNA"/>
</dbReference>
<evidence type="ECO:0000256" key="2">
    <source>
        <dbReference type="ARBA" id="ARBA00022737"/>
    </source>
</evidence>
<keyword evidence="5" id="KW-1185">Reference proteome</keyword>
<dbReference type="Gene3D" id="2.120.10.80">
    <property type="entry name" value="Kelch-type beta propeller"/>
    <property type="match status" value="1"/>
</dbReference>
<dbReference type="GO" id="GO:0005634">
    <property type="term" value="C:nucleus"/>
    <property type="evidence" value="ECO:0007669"/>
    <property type="project" value="UniProtKB-ARBA"/>
</dbReference>